<accession>G2XVN7</accession>
<dbReference type="Proteomes" id="UP000008177">
    <property type="component" value="Unplaced contigs"/>
</dbReference>
<protein>
    <submittedName>
        <fullName evidence="2">Uncharacterized protein</fullName>
    </submittedName>
</protein>
<dbReference type="AlphaFoldDB" id="G2XVN7"/>
<feature type="compositionally biased region" description="Acidic residues" evidence="1">
    <location>
        <begin position="1"/>
        <end position="21"/>
    </location>
</feature>
<organism evidence="2 3">
    <name type="scientific">Botryotinia fuckeliana (strain T4)</name>
    <name type="common">Noble rot fungus</name>
    <name type="synonym">Botrytis cinerea</name>
    <dbReference type="NCBI Taxonomy" id="999810"/>
    <lineage>
        <taxon>Eukaryota</taxon>
        <taxon>Fungi</taxon>
        <taxon>Dikarya</taxon>
        <taxon>Ascomycota</taxon>
        <taxon>Pezizomycotina</taxon>
        <taxon>Leotiomycetes</taxon>
        <taxon>Helotiales</taxon>
        <taxon>Sclerotiniaceae</taxon>
        <taxon>Botrytis</taxon>
    </lineage>
</organism>
<proteinExistence type="predicted"/>
<feature type="compositionally biased region" description="Basic and acidic residues" evidence="1">
    <location>
        <begin position="97"/>
        <end position="112"/>
    </location>
</feature>
<feature type="compositionally biased region" description="Basic residues" evidence="1">
    <location>
        <begin position="119"/>
        <end position="129"/>
    </location>
</feature>
<dbReference type="STRING" id="999810.G2XVN7"/>
<dbReference type="HOGENOM" id="CLU_160122_0_0_1"/>
<reference evidence="3" key="1">
    <citation type="journal article" date="2011" name="PLoS Genet.">
        <title>Genomic analysis of the necrotrophic fungal pathogens Sclerotinia sclerotiorum and Botrytis cinerea.</title>
        <authorList>
            <person name="Amselem J."/>
            <person name="Cuomo C.A."/>
            <person name="van Kan J.A."/>
            <person name="Viaud M."/>
            <person name="Benito E.P."/>
            <person name="Couloux A."/>
            <person name="Coutinho P.M."/>
            <person name="de Vries R.P."/>
            <person name="Dyer P.S."/>
            <person name="Fillinger S."/>
            <person name="Fournier E."/>
            <person name="Gout L."/>
            <person name="Hahn M."/>
            <person name="Kohn L."/>
            <person name="Lapalu N."/>
            <person name="Plummer K.M."/>
            <person name="Pradier J.M."/>
            <person name="Quevillon E."/>
            <person name="Sharon A."/>
            <person name="Simon A."/>
            <person name="ten Have A."/>
            <person name="Tudzynski B."/>
            <person name="Tudzynski P."/>
            <person name="Wincker P."/>
            <person name="Andrew M."/>
            <person name="Anthouard V."/>
            <person name="Beever R.E."/>
            <person name="Beffa R."/>
            <person name="Benoit I."/>
            <person name="Bouzid O."/>
            <person name="Brault B."/>
            <person name="Chen Z."/>
            <person name="Choquer M."/>
            <person name="Collemare J."/>
            <person name="Cotton P."/>
            <person name="Danchin E.G."/>
            <person name="Da Silva C."/>
            <person name="Gautier A."/>
            <person name="Giraud C."/>
            <person name="Giraud T."/>
            <person name="Gonzalez C."/>
            <person name="Grossetete S."/>
            <person name="Guldener U."/>
            <person name="Henrissat B."/>
            <person name="Howlett B.J."/>
            <person name="Kodira C."/>
            <person name="Kretschmer M."/>
            <person name="Lappartient A."/>
            <person name="Leroch M."/>
            <person name="Levis C."/>
            <person name="Mauceli E."/>
            <person name="Neuveglise C."/>
            <person name="Oeser B."/>
            <person name="Pearson M."/>
            <person name="Poulain J."/>
            <person name="Poussereau N."/>
            <person name="Quesneville H."/>
            <person name="Rascle C."/>
            <person name="Schumacher J."/>
            <person name="Segurens B."/>
            <person name="Sexton A."/>
            <person name="Silva E."/>
            <person name="Sirven C."/>
            <person name="Soanes D.M."/>
            <person name="Talbot N.J."/>
            <person name="Templeton M."/>
            <person name="Yandava C."/>
            <person name="Yarden O."/>
            <person name="Zeng Q."/>
            <person name="Rollins J.A."/>
            <person name="Lebrun M.H."/>
            <person name="Dickman M."/>
        </authorList>
    </citation>
    <scope>NUCLEOTIDE SEQUENCE [LARGE SCALE GENOMIC DNA]</scope>
    <source>
        <strain evidence="3">T4</strain>
    </source>
</reference>
<dbReference type="InParanoid" id="G2XVN7"/>
<dbReference type="EMBL" id="FQ790271">
    <property type="protein sequence ID" value="CCD44557.1"/>
    <property type="molecule type" value="Genomic_DNA"/>
</dbReference>
<dbReference type="OrthoDB" id="3872446at2759"/>
<sequence length="129" mass="13835">MAEAENFEEDLFADLYTEDDNAANASEAVTEPTVQPSAPATETKPEIPAEQEIEQNPHNGDGDGDQQMYNGEQDVDEDIDFNLGNGNGNGGGYDAPSTRDEAQGPGIKEDGHGTSGSTHTKHGIWRSWI</sequence>
<gene>
    <name evidence="2" type="ORF">BofuT4_P054580.1</name>
</gene>
<feature type="region of interest" description="Disordered" evidence="1">
    <location>
        <begin position="1"/>
        <end position="129"/>
    </location>
</feature>
<evidence type="ECO:0000313" key="2">
    <source>
        <dbReference type="EMBL" id="CCD44557.1"/>
    </source>
</evidence>
<evidence type="ECO:0000313" key="3">
    <source>
        <dbReference type="Proteomes" id="UP000008177"/>
    </source>
</evidence>
<name>G2XVN7_BOTF4</name>
<evidence type="ECO:0000256" key="1">
    <source>
        <dbReference type="SAM" id="MobiDB-lite"/>
    </source>
</evidence>